<sequence>MSTTLAITAQKAHTLSTSGGNSQGCNNAGDTADIATGLERGNPTIKPHEVLYLYKIAAFPSEIKDIYFIKDVINKSPKGKLYCKYFNTIRCMRQNRLIPTIEKEPKIETESENVANYLSNHDMTWPEIEEIWRKTINYRLQFIKKYNTAEIFNKWQHYTKPMRYKLIDIDFHKIYSRYSCYITKFEEASSKLIKILDEGVKDCESKTNIEKLKNTPNLSNSKYSTN</sequence>
<dbReference type="OrthoDB" id="6576951at2759"/>
<proteinExistence type="predicted"/>
<reference evidence="1 2" key="1">
    <citation type="submission" date="2019-08" db="EMBL/GenBank/DDBJ databases">
        <title>The genome of the soybean aphid Biotype 1, its phylome, world population structure and adaptation to the North American continent.</title>
        <authorList>
            <person name="Giordano R."/>
            <person name="Donthu R.K."/>
            <person name="Hernandez A.G."/>
            <person name="Wright C.L."/>
            <person name="Zimin A.V."/>
        </authorList>
    </citation>
    <scope>NUCLEOTIDE SEQUENCE [LARGE SCALE GENOMIC DNA]</scope>
    <source>
        <tissue evidence="1">Whole aphids</tissue>
    </source>
</reference>
<protein>
    <submittedName>
        <fullName evidence="1">Uncharacterized protein</fullName>
    </submittedName>
</protein>
<keyword evidence="2" id="KW-1185">Reference proteome</keyword>
<dbReference type="EMBL" id="VYZN01002746">
    <property type="protein sequence ID" value="KAE9521551.1"/>
    <property type="molecule type" value="Genomic_DNA"/>
</dbReference>
<dbReference type="AlphaFoldDB" id="A0A6G0SV19"/>
<evidence type="ECO:0000313" key="1">
    <source>
        <dbReference type="EMBL" id="KAE9521551.1"/>
    </source>
</evidence>
<evidence type="ECO:0000313" key="2">
    <source>
        <dbReference type="Proteomes" id="UP000475862"/>
    </source>
</evidence>
<accession>A0A6G0SV19</accession>
<name>A0A6G0SV19_APHGL</name>
<dbReference type="Proteomes" id="UP000475862">
    <property type="component" value="Unassembled WGS sequence"/>
</dbReference>
<organism evidence="1 2">
    <name type="scientific">Aphis glycines</name>
    <name type="common">Soybean aphid</name>
    <dbReference type="NCBI Taxonomy" id="307491"/>
    <lineage>
        <taxon>Eukaryota</taxon>
        <taxon>Metazoa</taxon>
        <taxon>Ecdysozoa</taxon>
        <taxon>Arthropoda</taxon>
        <taxon>Hexapoda</taxon>
        <taxon>Insecta</taxon>
        <taxon>Pterygota</taxon>
        <taxon>Neoptera</taxon>
        <taxon>Paraneoptera</taxon>
        <taxon>Hemiptera</taxon>
        <taxon>Sternorrhyncha</taxon>
        <taxon>Aphidomorpha</taxon>
        <taxon>Aphidoidea</taxon>
        <taxon>Aphididae</taxon>
        <taxon>Aphidini</taxon>
        <taxon>Aphis</taxon>
        <taxon>Aphis</taxon>
    </lineage>
</organism>
<gene>
    <name evidence="1" type="ORF">AGLY_018051</name>
</gene>
<comment type="caution">
    <text evidence="1">The sequence shown here is derived from an EMBL/GenBank/DDBJ whole genome shotgun (WGS) entry which is preliminary data.</text>
</comment>